<evidence type="ECO:0000256" key="5">
    <source>
        <dbReference type="ARBA" id="ARBA00022827"/>
    </source>
</evidence>
<comment type="pathway">
    <text evidence="2 8">One-carbon metabolism; tetrahydrofolate interconversion.</text>
</comment>
<proteinExistence type="inferred from homology"/>
<comment type="similarity">
    <text evidence="3 8">Belongs to the methylenetetrahydrofolate reductase family.</text>
</comment>
<dbReference type="InterPro" id="IPR003171">
    <property type="entry name" value="Mehydrof_redctse-like"/>
</dbReference>
<dbReference type="CDD" id="cd00537">
    <property type="entry name" value="MTHFR"/>
    <property type="match status" value="1"/>
</dbReference>
<dbReference type="Gene3D" id="3.20.20.220">
    <property type="match status" value="1"/>
</dbReference>
<dbReference type="AlphaFoldDB" id="A0AAE9YAA6"/>
<reference evidence="9" key="1">
    <citation type="submission" date="2023-01" db="EMBL/GenBank/DDBJ databases">
        <title>The diversity of Class Acidimicrobiia in South China Sea sediment environments and the proposal of Iamia marina sp. nov., a novel species of the genus Iamia.</title>
        <authorList>
            <person name="He Y."/>
            <person name="Tian X."/>
        </authorList>
    </citation>
    <scope>NUCLEOTIDE SEQUENCE</scope>
    <source>
        <strain evidence="9">DSM 19957</strain>
    </source>
</reference>
<comment type="cofactor">
    <cofactor evidence="1 8">
        <name>FAD</name>
        <dbReference type="ChEBI" id="CHEBI:57692"/>
    </cofactor>
</comment>
<keyword evidence="6 8" id="KW-0560">Oxidoreductase</keyword>
<dbReference type="GO" id="GO:0005829">
    <property type="term" value="C:cytosol"/>
    <property type="evidence" value="ECO:0007669"/>
    <property type="project" value="TreeGrafter"/>
</dbReference>
<evidence type="ECO:0000256" key="1">
    <source>
        <dbReference type="ARBA" id="ARBA00001974"/>
    </source>
</evidence>
<gene>
    <name evidence="9" type="ORF">PO878_01835</name>
</gene>
<sequence length="292" mass="31405">MARIDDLLASGRTVSFEFPPPKTPEALVTFDETMEDLAQLGPQFISVTYGALGTTRDTTRDVVIRVDKERDFPAMPHLTCVGHTRAELEELVTHYRDAGIENILALAGDPPADGSEAGGDFTYATELIELVREVGDFSVGVAAFPEMHPRSPHRDDDLRFLAAKLAQADFAITQFFWDPADYVSMVEDLSARGCDKPIVPGVMPFTSVAGVRRMSGMNGSAIPASLEARLDRVDGDKEATRALGVEVASEVGAALLEAGVPGMHLYTMNRAASVRQVCANLGLLRDAGPPSD</sequence>
<dbReference type="Pfam" id="PF02219">
    <property type="entry name" value="MTHFR"/>
    <property type="match status" value="1"/>
</dbReference>
<evidence type="ECO:0000256" key="2">
    <source>
        <dbReference type="ARBA" id="ARBA00004777"/>
    </source>
</evidence>
<comment type="catalytic activity">
    <reaction evidence="7">
        <text>(6S)-5-methyl-5,6,7,8-tetrahydrofolate + NAD(+) = (6R)-5,10-methylene-5,6,7,8-tetrahydrofolate + NADH + H(+)</text>
        <dbReference type="Rhea" id="RHEA:19821"/>
        <dbReference type="ChEBI" id="CHEBI:15378"/>
        <dbReference type="ChEBI" id="CHEBI:15636"/>
        <dbReference type="ChEBI" id="CHEBI:18608"/>
        <dbReference type="ChEBI" id="CHEBI:57540"/>
        <dbReference type="ChEBI" id="CHEBI:57945"/>
        <dbReference type="EC" id="1.5.1.54"/>
    </reaction>
    <physiologicalReaction direction="right-to-left" evidence="7">
        <dbReference type="Rhea" id="RHEA:19823"/>
    </physiologicalReaction>
</comment>
<dbReference type="SUPFAM" id="SSF51730">
    <property type="entry name" value="FAD-linked oxidoreductase"/>
    <property type="match status" value="1"/>
</dbReference>
<dbReference type="PANTHER" id="PTHR45754:SF3">
    <property type="entry name" value="METHYLENETETRAHYDROFOLATE REDUCTASE (NADPH)"/>
    <property type="match status" value="1"/>
</dbReference>
<protein>
    <recommendedName>
        <fullName evidence="8">Methylenetetrahydrofolate reductase</fullName>
    </recommendedName>
</protein>
<dbReference type="InterPro" id="IPR029041">
    <property type="entry name" value="FAD-linked_oxidoreductase-like"/>
</dbReference>
<evidence type="ECO:0000256" key="8">
    <source>
        <dbReference type="RuleBase" id="RU003862"/>
    </source>
</evidence>
<evidence type="ECO:0000313" key="9">
    <source>
        <dbReference type="EMBL" id="WCO67458.1"/>
    </source>
</evidence>
<keyword evidence="10" id="KW-1185">Reference proteome</keyword>
<evidence type="ECO:0000256" key="4">
    <source>
        <dbReference type="ARBA" id="ARBA00022630"/>
    </source>
</evidence>
<evidence type="ECO:0000256" key="6">
    <source>
        <dbReference type="ARBA" id="ARBA00023002"/>
    </source>
</evidence>
<dbReference type="GO" id="GO:0009086">
    <property type="term" value="P:methionine biosynthetic process"/>
    <property type="evidence" value="ECO:0007669"/>
    <property type="project" value="TreeGrafter"/>
</dbReference>
<dbReference type="EMBL" id="CP116942">
    <property type="protein sequence ID" value="WCO67458.1"/>
    <property type="molecule type" value="Genomic_DNA"/>
</dbReference>
<evidence type="ECO:0000256" key="3">
    <source>
        <dbReference type="ARBA" id="ARBA00006743"/>
    </source>
</evidence>
<keyword evidence="4 8" id="KW-0285">Flavoprotein</keyword>
<dbReference type="GO" id="GO:0071949">
    <property type="term" value="F:FAD binding"/>
    <property type="evidence" value="ECO:0007669"/>
    <property type="project" value="TreeGrafter"/>
</dbReference>
<keyword evidence="5 8" id="KW-0274">FAD</keyword>
<evidence type="ECO:0000256" key="7">
    <source>
        <dbReference type="ARBA" id="ARBA00048628"/>
    </source>
</evidence>
<dbReference type="RefSeq" id="WP_272736979.1">
    <property type="nucleotide sequence ID" value="NZ_CP116942.1"/>
</dbReference>
<dbReference type="GO" id="GO:0035999">
    <property type="term" value="P:tetrahydrofolate interconversion"/>
    <property type="evidence" value="ECO:0007669"/>
    <property type="project" value="TreeGrafter"/>
</dbReference>
<organism evidence="9 10">
    <name type="scientific">Iamia majanohamensis</name>
    <dbReference type="NCBI Taxonomy" id="467976"/>
    <lineage>
        <taxon>Bacteria</taxon>
        <taxon>Bacillati</taxon>
        <taxon>Actinomycetota</taxon>
        <taxon>Acidimicrobiia</taxon>
        <taxon>Acidimicrobiales</taxon>
        <taxon>Iamiaceae</taxon>
        <taxon>Iamia</taxon>
    </lineage>
</organism>
<accession>A0AAE9YAA6</accession>
<dbReference type="Proteomes" id="UP001216390">
    <property type="component" value="Chromosome"/>
</dbReference>
<dbReference type="GO" id="GO:0106312">
    <property type="term" value="F:methylenetetrahydrofolate reductase (NADH) activity"/>
    <property type="evidence" value="ECO:0007669"/>
    <property type="project" value="UniProtKB-EC"/>
</dbReference>
<evidence type="ECO:0000313" key="10">
    <source>
        <dbReference type="Proteomes" id="UP001216390"/>
    </source>
</evidence>
<dbReference type="KEGG" id="ima:PO878_01835"/>
<name>A0AAE9YAA6_9ACTN</name>
<dbReference type="PANTHER" id="PTHR45754">
    <property type="entry name" value="METHYLENETETRAHYDROFOLATE REDUCTASE"/>
    <property type="match status" value="1"/>
</dbReference>